<reference evidence="1 2" key="1">
    <citation type="submission" date="2018-12" db="EMBL/GenBank/DDBJ databases">
        <authorList>
            <person name="Li K."/>
        </authorList>
    </citation>
    <scope>NUCLEOTIDE SEQUENCE [LARGE SCALE GENOMIC DNA]</scope>
    <source>
        <strain evidence="2">CR22</strain>
    </source>
</reference>
<keyword evidence="2" id="KW-1185">Reference proteome</keyword>
<dbReference type="EMBL" id="CP034463">
    <property type="protein sequence ID" value="AZP15872.1"/>
    <property type="molecule type" value="Genomic_DNA"/>
</dbReference>
<dbReference type="AlphaFoldDB" id="A0A3S9HUQ6"/>
<dbReference type="InterPro" id="IPR011042">
    <property type="entry name" value="6-blade_b-propeller_TolB-like"/>
</dbReference>
<name>A0A3S9HUQ6_9ACTN</name>
<gene>
    <name evidence="1" type="ORF">EJC51_06995</name>
</gene>
<protein>
    <recommendedName>
        <fullName evidence="3">Phage tail protein</fullName>
    </recommendedName>
</protein>
<evidence type="ECO:0008006" key="3">
    <source>
        <dbReference type="Google" id="ProtNLM"/>
    </source>
</evidence>
<dbReference type="Pfam" id="PF09684">
    <property type="entry name" value="Tail_P2_I"/>
    <property type="match status" value="1"/>
</dbReference>
<dbReference type="RefSeq" id="WP_126270240.1">
    <property type="nucleotide sequence ID" value="NZ_CP034463.1"/>
</dbReference>
<dbReference type="SUPFAM" id="SSF101898">
    <property type="entry name" value="NHL repeat"/>
    <property type="match status" value="1"/>
</dbReference>
<proteinExistence type="predicted"/>
<sequence>MSTYLDHLPSVLRSRDLGDLLSAFEKLLDGIDDGVATPGTPVMSTIDALPDLYDPARTPAEFLPWLAGWLGFELRSGWTTEQRRRVVAGIMRLHLLRGTSAGLAGLLELAVPVPERQRITLDAGAKVLFSRPAPGEESRVNALLSQGPYLRPAPDRTPAHSGLVSPQCMAMTPDGDLVVGDAGGVGAVPAPGVWRITRTGGYADWTGGPPVPRPLGPAGWALAPPVAVAVDATPPGWRLYVLDVQQTGLRLSRVDSATPYQQQTVATHASVKGVVDVAAAVCEAGRLYLLNKKDKRVLDIDLAAPAAVPRTIALPGLTVPRSLLVGPDGRLVIGDARAEGPAELFRVDPAGGAPTPLLANVPPADNPLLAPYAILQEDTHLLLVLDVGLQPDQDPNRPYLRRTLRPPALYRVDLRADPPRVTRATEPGGLVFPRGMVRGEGTVYLCDGGEPFSRDETGPNAALRRNFRAAPHEIGVIVHFARTGATTEDQRAALRSLADALEHERPASALTTRLTAIGAN</sequence>
<dbReference type="Gene3D" id="2.120.10.30">
    <property type="entry name" value="TolB, C-terminal domain"/>
    <property type="match status" value="1"/>
</dbReference>
<organism evidence="1 2">
    <name type="scientific">Streptomyces aquilus</name>
    <dbReference type="NCBI Taxonomy" id="2548456"/>
    <lineage>
        <taxon>Bacteria</taxon>
        <taxon>Bacillati</taxon>
        <taxon>Actinomycetota</taxon>
        <taxon>Actinomycetes</taxon>
        <taxon>Kitasatosporales</taxon>
        <taxon>Streptomycetaceae</taxon>
        <taxon>Streptomyces</taxon>
    </lineage>
</organism>
<dbReference type="NCBIfam" id="TIGR02242">
    <property type="entry name" value="tail_TIGR02242"/>
    <property type="match status" value="1"/>
</dbReference>
<accession>A0A3S9HUQ6</accession>
<evidence type="ECO:0000313" key="2">
    <source>
        <dbReference type="Proteomes" id="UP000280197"/>
    </source>
</evidence>
<dbReference type="InterPro" id="IPR011748">
    <property type="entry name" value="Unchr_phage_tail-like"/>
</dbReference>
<dbReference type="KEGG" id="saqu:EJC51_06995"/>
<dbReference type="Proteomes" id="UP000280197">
    <property type="component" value="Chromosome"/>
</dbReference>
<dbReference type="InterPro" id="IPR006521">
    <property type="entry name" value="Tail_protein_I"/>
</dbReference>
<evidence type="ECO:0000313" key="1">
    <source>
        <dbReference type="EMBL" id="AZP15872.1"/>
    </source>
</evidence>